<gene>
    <name evidence="2" type="ORF">SAMN05428642_1011233</name>
</gene>
<evidence type="ECO:0000313" key="3">
    <source>
        <dbReference type="Proteomes" id="UP000182544"/>
    </source>
</evidence>
<dbReference type="RefSeq" id="WP_072400827.1">
    <property type="nucleotide sequence ID" value="NZ_FPKV01000001.1"/>
</dbReference>
<evidence type="ECO:0000259" key="1">
    <source>
        <dbReference type="Pfam" id="PF13847"/>
    </source>
</evidence>
<keyword evidence="2" id="KW-0489">Methyltransferase</keyword>
<sequence length="269" mass="30746">MQNNKYIERDGQEASRIFDNRSLKVDYRNLESILKKGMSVLDVGCGTGAITKDIADIVGPLGKVIGIDNTAKFIESGKVTYKNTQNLQLSHCDIFDFELDQKFDLIVSARVLQWLANPKDALLKMKSLLKPNGQISILDYNHDKLEWKPKPPESMLSFYKIFLKWRKDAGMNNAIADDLSHLLKEIGMNDIEKINSDEHYEKHRSDFSSKVGIWSKVASSMQMVEEGYLDNDLRLKAIEEYDEWVKNNAISMTMRLNEVRGKMSVTSSK</sequence>
<evidence type="ECO:0000313" key="2">
    <source>
        <dbReference type="EMBL" id="SFZ90908.1"/>
    </source>
</evidence>
<organism evidence="2 3">
    <name type="scientific">Flaviramulus basaltis</name>
    <dbReference type="NCBI Taxonomy" id="369401"/>
    <lineage>
        <taxon>Bacteria</taxon>
        <taxon>Pseudomonadati</taxon>
        <taxon>Bacteroidota</taxon>
        <taxon>Flavobacteriia</taxon>
        <taxon>Flavobacteriales</taxon>
        <taxon>Flavobacteriaceae</taxon>
        <taxon>Flaviramulus</taxon>
    </lineage>
</organism>
<accession>A0A1K2IEP1</accession>
<proteinExistence type="predicted"/>
<dbReference type="OrthoDB" id="9789123at2"/>
<dbReference type="SUPFAM" id="SSF53335">
    <property type="entry name" value="S-adenosyl-L-methionine-dependent methyltransferases"/>
    <property type="match status" value="1"/>
</dbReference>
<dbReference type="PANTHER" id="PTHR43861">
    <property type="entry name" value="TRANS-ACONITATE 2-METHYLTRANSFERASE-RELATED"/>
    <property type="match status" value="1"/>
</dbReference>
<dbReference type="Pfam" id="PF13847">
    <property type="entry name" value="Methyltransf_31"/>
    <property type="match status" value="1"/>
</dbReference>
<dbReference type="GO" id="GO:0032259">
    <property type="term" value="P:methylation"/>
    <property type="evidence" value="ECO:0007669"/>
    <property type="project" value="UniProtKB-KW"/>
</dbReference>
<reference evidence="2 3" key="1">
    <citation type="submission" date="2016-10" db="EMBL/GenBank/DDBJ databases">
        <authorList>
            <person name="de Groot N.N."/>
        </authorList>
    </citation>
    <scope>NUCLEOTIDE SEQUENCE [LARGE SCALE GENOMIC DNA]</scope>
    <source>
        <strain evidence="2 3">DSM 18180</strain>
    </source>
</reference>
<keyword evidence="3" id="KW-1185">Reference proteome</keyword>
<dbReference type="STRING" id="369401.SAMN05428642_1011233"/>
<keyword evidence="2" id="KW-0808">Transferase</keyword>
<dbReference type="GO" id="GO:0008168">
    <property type="term" value="F:methyltransferase activity"/>
    <property type="evidence" value="ECO:0007669"/>
    <property type="project" value="UniProtKB-KW"/>
</dbReference>
<dbReference type="Gene3D" id="3.40.50.150">
    <property type="entry name" value="Vaccinia Virus protein VP39"/>
    <property type="match status" value="1"/>
</dbReference>
<protein>
    <submittedName>
        <fullName evidence="2">Methyltransferase domain-containing protein</fullName>
    </submittedName>
</protein>
<dbReference type="Proteomes" id="UP000182544">
    <property type="component" value="Unassembled WGS sequence"/>
</dbReference>
<dbReference type="InterPro" id="IPR025714">
    <property type="entry name" value="Methyltranfer_dom"/>
</dbReference>
<dbReference type="InterPro" id="IPR029063">
    <property type="entry name" value="SAM-dependent_MTases_sf"/>
</dbReference>
<feature type="domain" description="Methyltransferase" evidence="1">
    <location>
        <begin position="35"/>
        <end position="145"/>
    </location>
</feature>
<name>A0A1K2IEP1_9FLAO</name>
<dbReference type="AlphaFoldDB" id="A0A1K2IEP1"/>
<dbReference type="CDD" id="cd02440">
    <property type="entry name" value="AdoMet_MTases"/>
    <property type="match status" value="1"/>
</dbReference>
<dbReference type="EMBL" id="FPKV01000001">
    <property type="protein sequence ID" value="SFZ90908.1"/>
    <property type="molecule type" value="Genomic_DNA"/>
</dbReference>